<feature type="non-terminal residue" evidence="2">
    <location>
        <position position="113"/>
    </location>
</feature>
<evidence type="ECO:0000313" key="2">
    <source>
        <dbReference type="EMBL" id="GAG05127.1"/>
    </source>
</evidence>
<sequence>MRLIEELVKKGILTKEKADELEKEINSSNKKEEEVLLASKAIPEDSLFALKAEQLKIPLRDVADPKEISLEVLELIPAETAKFYSMVSLAKKENVLEVGMVYPEDLDAQEALK</sequence>
<proteinExistence type="predicted"/>
<protein>
    <submittedName>
        <fullName evidence="2">Uncharacterized protein</fullName>
    </submittedName>
</protein>
<reference evidence="2" key="1">
    <citation type="journal article" date="2014" name="Front. Microbiol.">
        <title>High frequency of phylogenetically diverse reductive dehalogenase-homologous genes in deep subseafloor sedimentary metagenomes.</title>
        <authorList>
            <person name="Kawai M."/>
            <person name="Futagami T."/>
            <person name="Toyoda A."/>
            <person name="Takaki Y."/>
            <person name="Nishi S."/>
            <person name="Hori S."/>
            <person name="Arai W."/>
            <person name="Tsubouchi T."/>
            <person name="Morono Y."/>
            <person name="Uchiyama I."/>
            <person name="Ito T."/>
            <person name="Fujiyama A."/>
            <person name="Inagaki F."/>
            <person name="Takami H."/>
        </authorList>
    </citation>
    <scope>NUCLEOTIDE SEQUENCE</scope>
    <source>
        <strain evidence="2">Expedition CK06-06</strain>
    </source>
</reference>
<dbReference type="EMBL" id="BARS01022884">
    <property type="protein sequence ID" value="GAG05127.1"/>
    <property type="molecule type" value="Genomic_DNA"/>
</dbReference>
<dbReference type="AlphaFoldDB" id="X0V118"/>
<feature type="coiled-coil region" evidence="1">
    <location>
        <begin position="4"/>
        <end position="38"/>
    </location>
</feature>
<evidence type="ECO:0000256" key="1">
    <source>
        <dbReference type="SAM" id="Coils"/>
    </source>
</evidence>
<comment type="caution">
    <text evidence="2">The sequence shown here is derived from an EMBL/GenBank/DDBJ whole genome shotgun (WGS) entry which is preliminary data.</text>
</comment>
<gene>
    <name evidence="2" type="ORF">S01H1_36518</name>
</gene>
<accession>X0V118</accession>
<dbReference type="InterPro" id="IPR037257">
    <property type="entry name" value="T2SS_E_N_sf"/>
</dbReference>
<name>X0V118_9ZZZZ</name>
<dbReference type="Gene3D" id="3.30.300.160">
    <property type="entry name" value="Type II secretion system, protein E, N-terminal domain"/>
    <property type="match status" value="1"/>
</dbReference>
<organism evidence="2">
    <name type="scientific">marine sediment metagenome</name>
    <dbReference type="NCBI Taxonomy" id="412755"/>
    <lineage>
        <taxon>unclassified sequences</taxon>
        <taxon>metagenomes</taxon>
        <taxon>ecological metagenomes</taxon>
    </lineage>
</organism>
<dbReference type="SUPFAM" id="SSF160246">
    <property type="entry name" value="EspE N-terminal domain-like"/>
    <property type="match status" value="1"/>
</dbReference>
<keyword evidence="1" id="KW-0175">Coiled coil</keyword>